<dbReference type="CDD" id="cd08268">
    <property type="entry name" value="MDR2"/>
    <property type="match status" value="1"/>
</dbReference>
<dbReference type="AlphaFoldDB" id="A0A918TD35"/>
<dbReference type="PANTHER" id="PTHR48106">
    <property type="entry name" value="QUINONE OXIDOREDUCTASE PIG3-RELATED"/>
    <property type="match status" value="1"/>
</dbReference>
<feature type="domain" description="Enoyl reductase (ER)" evidence="3">
    <location>
        <begin position="36"/>
        <end position="350"/>
    </location>
</feature>
<evidence type="ECO:0000256" key="1">
    <source>
        <dbReference type="ARBA" id="ARBA00022857"/>
    </source>
</evidence>
<evidence type="ECO:0000313" key="5">
    <source>
        <dbReference type="Proteomes" id="UP000646244"/>
    </source>
</evidence>
<dbReference type="InterPro" id="IPR013149">
    <property type="entry name" value="ADH-like_C"/>
</dbReference>
<dbReference type="SMART" id="SM00829">
    <property type="entry name" value="PKS_ER"/>
    <property type="match status" value="1"/>
</dbReference>
<dbReference type="SUPFAM" id="SSF50129">
    <property type="entry name" value="GroES-like"/>
    <property type="match status" value="1"/>
</dbReference>
<reference evidence="4" key="1">
    <citation type="journal article" date="2014" name="Int. J. Syst. Evol. Microbiol.">
        <title>Complete genome sequence of Corynebacterium casei LMG S-19264T (=DSM 44701T), isolated from a smear-ripened cheese.</title>
        <authorList>
            <consortium name="US DOE Joint Genome Institute (JGI-PGF)"/>
            <person name="Walter F."/>
            <person name="Albersmeier A."/>
            <person name="Kalinowski J."/>
            <person name="Ruckert C."/>
        </authorList>
    </citation>
    <scope>NUCLEOTIDE SEQUENCE</scope>
    <source>
        <strain evidence="4">JCM 4633</strain>
    </source>
</reference>
<name>A0A918TD35_STRCJ</name>
<dbReference type="Pfam" id="PF00107">
    <property type="entry name" value="ADH_zinc_N"/>
    <property type="match status" value="1"/>
</dbReference>
<dbReference type="SUPFAM" id="SSF51735">
    <property type="entry name" value="NAD(P)-binding Rossmann-fold domains"/>
    <property type="match status" value="1"/>
</dbReference>
<reference evidence="4" key="2">
    <citation type="submission" date="2020-09" db="EMBL/GenBank/DDBJ databases">
        <authorList>
            <person name="Sun Q."/>
            <person name="Ohkuma M."/>
        </authorList>
    </citation>
    <scope>NUCLEOTIDE SEQUENCE</scope>
    <source>
        <strain evidence="4">JCM 4633</strain>
    </source>
</reference>
<dbReference type="PANTHER" id="PTHR48106:SF5">
    <property type="entry name" value="ZINC-CONTAINING ALCOHOL DEHYDROGENASE"/>
    <property type="match status" value="1"/>
</dbReference>
<organism evidence="4 5">
    <name type="scientific">Streptomyces cinnamoneus</name>
    <name type="common">Streptoverticillium cinnamoneum</name>
    <dbReference type="NCBI Taxonomy" id="53446"/>
    <lineage>
        <taxon>Bacteria</taxon>
        <taxon>Bacillati</taxon>
        <taxon>Actinomycetota</taxon>
        <taxon>Actinomycetes</taxon>
        <taxon>Kitasatosporales</taxon>
        <taxon>Streptomycetaceae</taxon>
        <taxon>Streptomyces</taxon>
        <taxon>Streptomyces cinnamoneus group</taxon>
    </lineage>
</organism>
<sequence>MTWIVFRRVRTVSLMTTSSAYTAVTVTKAVLFHELGGPEVLKVEDVTLAGPGPGEILFRVEAIGLNRAEALFRAGSYYYQPTLPGSRLGYEAAGVVEAVGDGVSAFAPGDAVMAAANFDFGVHGVYGERIVLPQESVVRRPAGVDAVTSAAVWLTYSTAYGGMVETGGLAPGDHVVITGASSGVGTAAIQTALRVGATPIATTRGEAKRQQLLELGAAHVITTDTQDLVQEVRRITAGQGARLAFDAVGGPGFATLGDALVPGGTAVVYGTLDRRPVELSLNWPLTVHAYSNGARTRDESYRHRAAAFIGTGLESGALAPVVAETFDGLERITDAHRLMESNTHTGKIVVKV</sequence>
<protein>
    <submittedName>
        <fullName evidence="4">NADPH:quinone reductase</fullName>
    </submittedName>
</protein>
<evidence type="ECO:0000313" key="4">
    <source>
        <dbReference type="EMBL" id="GHC39899.1"/>
    </source>
</evidence>
<dbReference type="InterPro" id="IPR013154">
    <property type="entry name" value="ADH-like_N"/>
</dbReference>
<proteinExistence type="predicted"/>
<dbReference type="Gene3D" id="3.90.180.10">
    <property type="entry name" value="Medium-chain alcohol dehydrogenases, catalytic domain"/>
    <property type="match status" value="1"/>
</dbReference>
<dbReference type="InterPro" id="IPR036291">
    <property type="entry name" value="NAD(P)-bd_dom_sf"/>
</dbReference>
<keyword evidence="2" id="KW-0560">Oxidoreductase</keyword>
<keyword evidence="1" id="KW-0521">NADP</keyword>
<dbReference type="Gene3D" id="3.40.50.720">
    <property type="entry name" value="NAD(P)-binding Rossmann-like Domain"/>
    <property type="match status" value="1"/>
</dbReference>
<dbReference type="EMBL" id="BMVB01000003">
    <property type="protein sequence ID" value="GHC39899.1"/>
    <property type="molecule type" value="Genomic_DNA"/>
</dbReference>
<dbReference type="GO" id="GO:0070402">
    <property type="term" value="F:NADPH binding"/>
    <property type="evidence" value="ECO:0007669"/>
    <property type="project" value="TreeGrafter"/>
</dbReference>
<gene>
    <name evidence="4" type="ORF">GCM10010507_12350</name>
</gene>
<dbReference type="InterPro" id="IPR011032">
    <property type="entry name" value="GroES-like_sf"/>
</dbReference>
<accession>A0A918TD35</accession>
<comment type="caution">
    <text evidence="4">The sequence shown here is derived from an EMBL/GenBank/DDBJ whole genome shotgun (WGS) entry which is preliminary data.</text>
</comment>
<dbReference type="GO" id="GO:0016651">
    <property type="term" value="F:oxidoreductase activity, acting on NAD(P)H"/>
    <property type="evidence" value="ECO:0007669"/>
    <property type="project" value="TreeGrafter"/>
</dbReference>
<dbReference type="Proteomes" id="UP000646244">
    <property type="component" value="Unassembled WGS sequence"/>
</dbReference>
<dbReference type="Pfam" id="PF08240">
    <property type="entry name" value="ADH_N"/>
    <property type="match status" value="1"/>
</dbReference>
<evidence type="ECO:0000256" key="2">
    <source>
        <dbReference type="ARBA" id="ARBA00023002"/>
    </source>
</evidence>
<evidence type="ECO:0000259" key="3">
    <source>
        <dbReference type="SMART" id="SM00829"/>
    </source>
</evidence>
<dbReference type="InterPro" id="IPR020843">
    <property type="entry name" value="ER"/>
</dbReference>